<dbReference type="EMBL" id="JFKB01000009">
    <property type="protein sequence ID" value="OSQ47053.1"/>
    <property type="molecule type" value="Genomic_DNA"/>
</dbReference>
<proteinExistence type="predicted"/>
<sequence>MRPFYLALFIFEQGESQVFLPVLSVCWRLGRKRHLRFTDIGLYFVLSVIYATGSQGLMNRHDMFITRDF</sequence>
<keyword evidence="1" id="KW-0812">Transmembrane</keyword>
<dbReference type="Proteomes" id="UP000193396">
    <property type="component" value="Unassembled WGS sequence"/>
</dbReference>
<gene>
    <name evidence="2" type="ORF">TALK_13575</name>
</gene>
<evidence type="ECO:0000313" key="3">
    <source>
        <dbReference type="Proteomes" id="UP000193396"/>
    </source>
</evidence>
<keyword evidence="1" id="KW-1133">Transmembrane helix</keyword>
<keyword evidence="1" id="KW-0472">Membrane</keyword>
<feature type="transmembrane region" description="Helical" evidence="1">
    <location>
        <begin position="40"/>
        <end position="58"/>
    </location>
</feature>
<reference evidence="2 3" key="1">
    <citation type="submission" date="2014-03" db="EMBL/GenBank/DDBJ databases">
        <title>The draft genome sequence of Thalassospira alkalitolerans JCM 18968.</title>
        <authorList>
            <person name="Lai Q."/>
            <person name="Shao Z."/>
        </authorList>
    </citation>
    <scope>NUCLEOTIDE SEQUENCE [LARGE SCALE GENOMIC DNA]</scope>
    <source>
        <strain evidence="2 3">JCM 18968</strain>
    </source>
</reference>
<accession>A0A1Y2LA37</accession>
<keyword evidence="3" id="KW-1185">Reference proteome</keyword>
<protein>
    <submittedName>
        <fullName evidence="2">Uncharacterized protein</fullName>
    </submittedName>
</protein>
<organism evidence="2 3">
    <name type="scientific">Thalassospira alkalitolerans</name>
    <dbReference type="NCBI Taxonomy" id="1293890"/>
    <lineage>
        <taxon>Bacteria</taxon>
        <taxon>Pseudomonadati</taxon>
        <taxon>Pseudomonadota</taxon>
        <taxon>Alphaproteobacteria</taxon>
        <taxon>Rhodospirillales</taxon>
        <taxon>Thalassospiraceae</taxon>
        <taxon>Thalassospira</taxon>
    </lineage>
</organism>
<dbReference type="AlphaFoldDB" id="A0A1Y2LA37"/>
<evidence type="ECO:0000313" key="2">
    <source>
        <dbReference type="EMBL" id="OSQ47053.1"/>
    </source>
</evidence>
<name>A0A1Y2LA37_9PROT</name>
<evidence type="ECO:0000256" key="1">
    <source>
        <dbReference type="SAM" id="Phobius"/>
    </source>
</evidence>
<comment type="caution">
    <text evidence="2">The sequence shown here is derived from an EMBL/GenBank/DDBJ whole genome shotgun (WGS) entry which is preliminary data.</text>
</comment>
<dbReference type="STRING" id="1293890.TALK_13575"/>